<organism evidence="2 3">
    <name type="scientific">Methylomusa anaerophila</name>
    <dbReference type="NCBI Taxonomy" id="1930071"/>
    <lineage>
        <taxon>Bacteria</taxon>
        <taxon>Bacillati</taxon>
        <taxon>Bacillota</taxon>
        <taxon>Negativicutes</taxon>
        <taxon>Selenomonadales</taxon>
        <taxon>Sporomusaceae</taxon>
        <taxon>Methylomusa</taxon>
    </lineage>
</organism>
<dbReference type="GO" id="GO:0005886">
    <property type="term" value="C:plasma membrane"/>
    <property type="evidence" value="ECO:0007669"/>
    <property type="project" value="TreeGrafter"/>
</dbReference>
<gene>
    <name evidence="2" type="ORF">MAMMFC1_01530</name>
</gene>
<dbReference type="Proteomes" id="UP000276437">
    <property type="component" value="Chromosome"/>
</dbReference>
<dbReference type="AlphaFoldDB" id="A0A348AIG5"/>
<dbReference type="EMBL" id="AP018449">
    <property type="protein sequence ID" value="BBB90863.1"/>
    <property type="molecule type" value="Genomic_DNA"/>
</dbReference>
<accession>A0A348AIG5</accession>
<feature type="transmembrane region" description="Helical" evidence="1">
    <location>
        <begin position="49"/>
        <end position="76"/>
    </location>
</feature>
<dbReference type="PANTHER" id="PTHR38442">
    <property type="entry name" value="INNER MEMBRANE PROTEIN-RELATED"/>
    <property type="match status" value="1"/>
</dbReference>
<dbReference type="SUPFAM" id="SSF48371">
    <property type="entry name" value="ARM repeat"/>
    <property type="match status" value="1"/>
</dbReference>
<feature type="transmembrane region" description="Helical" evidence="1">
    <location>
        <begin position="416"/>
        <end position="438"/>
    </location>
</feature>
<keyword evidence="1" id="KW-0812">Transmembrane</keyword>
<proteinExistence type="predicted"/>
<sequence length="440" mass="49801">MGYFIWLGNNILGGDGVFMNECSNKRAAMVTLAAVTLGLLVSYPFKETFIGGVVVSGCSAAMIGGIADWFAVTALFRRPLGIPFRTALIPNNRERIFEAIVTMVEKELLSMDNIKLTLKQISLTELALHYGNAVEARERLQLILGHVIEDFLFAIRVDEVHKTLLHFLKDNADEIKVAPLVGQAVEWSVREGFADSFLDLLVREFEQMARQEETVQLIAKIYRRAMAAYSSRQNQRKVASWILENLLHVAPETVAAVIQGKLLAYLDQLHDPEQCERRKMKVWLLKLAKDLKTDSEFQRQAEKLKKKILFQPELENYLTALFCEMRTVLLENSANMRSWTNKIMEQFGQFWSGVACDSSQREEIDNMLNSGLSKWIDAHHTEIGSMVAGYLRRWSSDELVCYIETRVGNDLQMIRISGSVVGGVAGMLLFLLTSWLGVAR</sequence>
<dbReference type="Pfam" id="PF04286">
    <property type="entry name" value="DUF445"/>
    <property type="match status" value="1"/>
</dbReference>
<evidence type="ECO:0000313" key="2">
    <source>
        <dbReference type="EMBL" id="BBB90863.1"/>
    </source>
</evidence>
<name>A0A348AIG5_9FIRM</name>
<dbReference type="InterPro" id="IPR007383">
    <property type="entry name" value="DUF445"/>
</dbReference>
<dbReference type="InterPro" id="IPR016024">
    <property type="entry name" value="ARM-type_fold"/>
</dbReference>
<dbReference type="PANTHER" id="PTHR38442:SF1">
    <property type="entry name" value="INNER MEMBRANE PROTEIN"/>
    <property type="match status" value="1"/>
</dbReference>
<keyword evidence="1" id="KW-1133">Transmembrane helix</keyword>
<evidence type="ECO:0008006" key="4">
    <source>
        <dbReference type="Google" id="ProtNLM"/>
    </source>
</evidence>
<dbReference type="KEGG" id="mana:MAMMFC1_01530"/>
<feature type="transmembrane region" description="Helical" evidence="1">
    <location>
        <begin position="27"/>
        <end position="43"/>
    </location>
</feature>
<protein>
    <recommendedName>
        <fullName evidence="4">DUF445 domain-containing protein</fullName>
    </recommendedName>
</protein>
<evidence type="ECO:0000313" key="3">
    <source>
        <dbReference type="Proteomes" id="UP000276437"/>
    </source>
</evidence>
<evidence type="ECO:0000256" key="1">
    <source>
        <dbReference type="SAM" id="Phobius"/>
    </source>
</evidence>
<reference evidence="2 3" key="1">
    <citation type="journal article" date="2018" name="Int. J. Syst. Evol. Microbiol.">
        <title>Methylomusa anaerophila gen. nov., sp. nov., an anaerobic methanol-utilizing bacterium isolated from a microbial fuel cell.</title>
        <authorList>
            <person name="Amano N."/>
            <person name="Yamamuro A."/>
            <person name="Miyahara M."/>
            <person name="Kouzuma A."/>
            <person name="Abe T."/>
            <person name="Watanabe K."/>
        </authorList>
    </citation>
    <scope>NUCLEOTIDE SEQUENCE [LARGE SCALE GENOMIC DNA]</scope>
    <source>
        <strain evidence="2 3">MMFC1</strain>
    </source>
</reference>
<keyword evidence="3" id="KW-1185">Reference proteome</keyword>
<keyword evidence="1" id="KW-0472">Membrane</keyword>